<dbReference type="Gene3D" id="3.30.870.10">
    <property type="entry name" value="Endonuclease Chain A"/>
    <property type="match status" value="2"/>
</dbReference>
<evidence type="ECO:0000256" key="10">
    <source>
        <dbReference type="ARBA" id="ARBA00023209"/>
    </source>
</evidence>
<reference evidence="14" key="1">
    <citation type="journal article" date="2014" name="Int. J. Syst. Evol. Microbiol.">
        <title>Complete genome sequence of Corynebacterium casei LMG S-19264T (=DSM 44701T), isolated from a smear-ripened cheese.</title>
        <authorList>
            <consortium name="US DOE Joint Genome Institute (JGI-PGF)"/>
            <person name="Walter F."/>
            <person name="Albersmeier A."/>
            <person name="Kalinowski J."/>
            <person name="Ruckert C."/>
        </authorList>
    </citation>
    <scope>NUCLEOTIDE SEQUENCE</scope>
    <source>
        <strain evidence="14">KCTC 12988</strain>
    </source>
</reference>
<keyword evidence="3" id="KW-0444">Lipid biosynthesis</keyword>
<dbReference type="InterPro" id="IPR001736">
    <property type="entry name" value="PLipase_D/transphosphatidylase"/>
</dbReference>
<evidence type="ECO:0000256" key="7">
    <source>
        <dbReference type="ARBA" id="ARBA00022989"/>
    </source>
</evidence>
<dbReference type="Pfam" id="PF13091">
    <property type="entry name" value="PLDc_2"/>
    <property type="match status" value="2"/>
</dbReference>
<evidence type="ECO:0000256" key="11">
    <source>
        <dbReference type="ARBA" id="ARBA00023264"/>
    </source>
</evidence>
<comment type="caution">
    <text evidence="14">The sequence shown here is derived from an EMBL/GenBank/DDBJ whole genome shotgun (WGS) entry which is preliminary data.</text>
</comment>
<feature type="domain" description="PLD phosphodiesterase" evidence="13">
    <location>
        <begin position="347"/>
        <end position="374"/>
    </location>
</feature>
<dbReference type="Proteomes" id="UP000644507">
    <property type="component" value="Unassembled WGS sequence"/>
</dbReference>
<reference evidence="14" key="2">
    <citation type="submission" date="2020-09" db="EMBL/GenBank/DDBJ databases">
        <authorList>
            <person name="Sun Q."/>
            <person name="Kim S."/>
        </authorList>
    </citation>
    <scope>NUCLEOTIDE SEQUENCE</scope>
    <source>
        <strain evidence="14">KCTC 12988</strain>
    </source>
</reference>
<sequence>MIALVTFPWVAVPLYWVFGRNTLVGYVQARKSDNELLNLQVNALETSIKPHRIDPDGPFLTTAVRIGGIPVTRGNDADLLIDGEEIFAQIFNSIAKAKDYLLIHFYIIKSDRVGTRFKEALIERAQAGVRVHFLFDELGSHKLPNSYLEDLQKAGVECFAFGRTRKWWSRLQLNFRNHRKIIVIDGNDAFIGGVNVGDEYLGRDENFGQWRDTHLRLQGPAVQAVQMVFLEDWYWATHQIPDLDWNCKHEKEDASVAIVPTGPSDERPSFQLLVAEAANTARSKLWIASPYFVPDDGILTALQTAALRGVDVRILLPEKPDHLLVWLSSFTYYRQTLPYGIRLFRYSEGFMHQKAFLIDNKVAAVGTGNLDNRSLRLNFEITAILTAQEHVYEVAGMFNEDFDRAREVDRDEFLEKPLPFRLAAKLARLLAPIQ</sequence>
<dbReference type="GO" id="GO:0032049">
    <property type="term" value="P:cardiolipin biosynthetic process"/>
    <property type="evidence" value="ECO:0007669"/>
    <property type="project" value="UniProtKB-UniRule"/>
</dbReference>
<evidence type="ECO:0000256" key="1">
    <source>
        <dbReference type="ARBA" id="ARBA00004236"/>
    </source>
</evidence>
<keyword evidence="8" id="KW-0443">Lipid metabolism</keyword>
<accession>A0A918WIC2</accession>
<name>A0A918WIC2_9BACT</name>
<organism evidence="14 15">
    <name type="scientific">Roseibacillus persicicus</name>
    <dbReference type="NCBI Taxonomy" id="454148"/>
    <lineage>
        <taxon>Bacteria</taxon>
        <taxon>Pseudomonadati</taxon>
        <taxon>Verrucomicrobiota</taxon>
        <taxon>Verrucomicrobiia</taxon>
        <taxon>Verrucomicrobiales</taxon>
        <taxon>Verrucomicrobiaceae</taxon>
        <taxon>Roseibacillus</taxon>
    </lineage>
</organism>
<dbReference type="EMBL" id="BMXI01000003">
    <property type="protein sequence ID" value="GHC46338.1"/>
    <property type="molecule type" value="Genomic_DNA"/>
</dbReference>
<evidence type="ECO:0000256" key="4">
    <source>
        <dbReference type="ARBA" id="ARBA00022679"/>
    </source>
</evidence>
<evidence type="ECO:0000256" key="6">
    <source>
        <dbReference type="ARBA" id="ARBA00022737"/>
    </source>
</evidence>
<proteinExistence type="predicted"/>
<dbReference type="SUPFAM" id="SSF56024">
    <property type="entry name" value="Phospholipase D/nuclease"/>
    <property type="match status" value="2"/>
</dbReference>
<keyword evidence="2" id="KW-1003">Cell membrane</keyword>
<dbReference type="FunFam" id="3.30.870.10:FF:000014">
    <property type="entry name" value="Cardiolipin synthase"/>
    <property type="match status" value="1"/>
</dbReference>
<dbReference type="SMART" id="SM00155">
    <property type="entry name" value="PLDc"/>
    <property type="match status" value="2"/>
</dbReference>
<keyword evidence="9" id="KW-0472">Membrane</keyword>
<dbReference type="GO" id="GO:0005886">
    <property type="term" value="C:plasma membrane"/>
    <property type="evidence" value="ECO:0007669"/>
    <property type="project" value="UniProtKB-SubCell"/>
</dbReference>
<dbReference type="PANTHER" id="PTHR21248:SF22">
    <property type="entry name" value="PHOSPHOLIPASE D"/>
    <property type="match status" value="1"/>
</dbReference>
<comment type="subcellular location">
    <subcellularLocation>
        <location evidence="1">Cell membrane</location>
    </subcellularLocation>
</comment>
<dbReference type="PANTHER" id="PTHR21248">
    <property type="entry name" value="CARDIOLIPIN SYNTHASE"/>
    <property type="match status" value="1"/>
</dbReference>
<dbReference type="CDD" id="cd09155">
    <property type="entry name" value="PLDc_PaCLS_like_1"/>
    <property type="match status" value="1"/>
</dbReference>
<evidence type="ECO:0000256" key="8">
    <source>
        <dbReference type="ARBA" id="ARBA00023098"/>
    </source>
</evidence>
<evidence type="ECO:0000256" key="5">
    <source>
        <dbReference type="ARBA" id="ARBA00022692"/>
    </source>
</evidence>
<dbReference type="GO" id="GO:0008808">
    <property type="term" value="F:cardiolipin synthase activity"/>
    <property type="evidence" value="ECO:0007669"/>
    <property type="project" value="UniProtKB-UniRule"/>
</dbReference>
<dbReference type="InterPro" id="IPR022924">
    <property type="entry name" value="Cardiolipin_synthase"/>
</dbReference>
<evidence type="ECO:0000259" key="13">
    <source>
        <dbReference type="PROSITE" id="PS50035"/>
    </source>
</evidence>
<feature type="domain" description="PLD phosphodiesterase" evidence="13">
    <location>
        <begin position="173"/>
        <end position="200"/>
    </location>
</feature>
<evidence type="ECO:0000313" key="15">
    <source>
        <dbReference type="Proteomes" id="UP000644507"/>
    </source>
</evidence>
<keyword evidence="4" id="KW-0808">Transferase</keyword>
<protein>
    <recommendedName>
        <fullName evidence="12">Cardiolipin synthase</fullName>
        <ecNumber evidence="12">2.7.8.-</ecNumber>
    </recommendedName>
</protein>
<evidence type="ECO:0000313" key="14">
    <source>
        <dbReference type="EMBL" id="GHC46338.1"/>
    </source>
</evidence>
<evidence type="ECO:0000256" key="2">
    <source>
        <dbReference type="ARBA" id="ARBA00022475"/>
    </source>
</evidence>
<dbReference type="InterPro" id="IPR025202">
    <property type="entry name" value="PLD-like_dom"/>
</dbReference>
<evidence type="ECO:0000256" key="9">
    <source>
        <dbReference type="ARBA" id="ARBA00023136"/>
    </source>
</evidence>
<keyword evidence="7" id="KW-1133">Transmembrane helix</keyword>
<evidence type="ECO:0000256" key="3">
    <source>
        <dbReference type="ARBA" id="ARBA00022516"/>
    </source>
</evidence>
<dbReference type="PROSITE" id="PS50035">
    <property type="entry name" value="PLD"/>
    <property type="match status" value="2"/>
</dbReference>
<dbReference type="NCBIfam" id="TIGR04265">
    <property type="entry name" value="bac_cardiolipin"/>
    <property type="match status" value="1"/>
</dbReference>
<keyword evidence="15" id="KW-1185">Reference proteome</keyword>
<dbReference type="EC" id="2.7.8.-" evidence="12"/>
<keyword evidence="10" id="KW-0594">Phospholipid biosynthesis</keyword>
<keyword evidence="6" id="KW-0677">Repeat</keyword>
<keyword evidence="11" id="KW-1208">Phospholipid metabolism</keyword>
<keyword evidence="5" id="KW-0812">Transmembrane</keyword>
<gene>
    <name evidence="14" type="primary">cls</name>
    <name evidence="14" type="ORF">GCM10007100_09920</name>
</gene>
<dbReference type="AlphaFoldDB" id="A0A918WIC2"/>
<evidence type="ECO:0000256" key="12">
    <source>
        <dbReference type="NCBIfam" id="TIGR04265"/>
    </source>
</evidence>